<keyword evidence="4" id="KW-1185">Reference proteome</keyword>
<dbReference type="RefSeq" id="WP_152947275.1">
    <property type="nucleotide sequence ID" value="NZ_WHYR01000030.1"/>
</dbReference>
<protein>
    <submittedName>
        <fullName evidence="3">ComEA family DNA-binding protein</fullName>
    </submittedName>
</protein>
<dbReference type="InterPro" id="IPR004509">
    <property type="entry name" value="Competence_ComEA_HhH"/>
</dbReference>
<dbReference type="EMBL" id="WHYR01000030">
    <property type="protein sequence ID" value="MQL52846.1"/>
    <property type="molecule type" value="Genomic_DNA"/>
</dbReference>
<dbReference type="GO" id="GO:0015627">
    <property type="term" value="C:type II protein secretion system complex"/>
    <property type="evidence" value="ECO:0007669"/>
    <property type="project" value="TreeGrafter"/>
</dbReference>
<feature type="domain" description="Helix-hairpin-helix DNA-binding motif class 1" evidence="2">
    <location>
        <begin position="195"/>
        <end position="214"/>
    </location>
</feature>
<dbReference type="Gene3D" id="1.10.150.280">
    <property type="entry name" value="AF1531-like domain"/>
    <property type="match status" value="1"/>
</dbReference>
<dbReference type="NCBIfam" id="TIGR00426">
    <property type="entry name" value="competence protein ComEA helix-hairpin-helix repeat region"/>
    <property type="match status" value="1"/>
</dbReference>
<keyword evidence="3" id="KW-0238">DNA-binding</keyword>
<dbReference type="SMART" id="SM00278">
    <property type="entry name" value="HhH1"/>
    <property type="match status" value="2"/>
</dbReference>
<evidence type="ECO:0000313" key="4">
    <source>
        <dbReference type="Proteomes" id="UP000441717"/>
    </source>
</evidence>
<organism evidence="3 4">
    <name type="scientific">Desulfofundulus thermobenzoicus</name>
    <dbReference type="NCBI Taxonomy" id="29376"/>
    <lineage>
        <taxon>Bacteria</taxon>
        <taxon>Bacillati</taxon>
        <taxon>Bacillota</taxon>
        <taxon>Clostridia</taxon>
        <taxon>Eubacteriales</taxon>
        <taxon>Peptococcaceae</taxon>
        <taxon>Desulfofundulus</taxon>
    </lineage>
</organism>
<feature type="compositionally biased region" description="Polar residues" evidence="1">
    <location>
        <begin position="135"/>
        <end position="146"/>
    </location>
</feature>
<dbReference type="GO" id="GO:0003677">
    <property type="term" value="F:DNA binding"/>
    <property type="evidence" value="ECO:0007669"/>
    <property type="project" value="UniProtKB-KW"/>
</dbReference>
<sequence length="218" mass="23314">MFQFSRRQQLIILLIAAVIVFGVGYRYALWQGSRASAENGPVLQQFSAPENNPSNKEIVVHVIGAVERPGVYRFSPGARVEDAVNKAIARPEADLSRLNLAAPLVDGKQVMVPEKQVAAPGVAAAVAPGTGSGNQGDRNPFASSSPARAPKGGSQPVNINTADQKELETLPGIGPSLAQRIIQYRETNGGFKVPEDIKNVSGIGDKRYEQLKDLIVVY</sequence>
<dbReference type="InterPro" id="IPR003583">
    <property type="entry name" value="Hlx-hairpin-Hlx_DNA-bd_motif"/>
</dbReference>
<dbReference type="Pfam" id="PF12836">
    <property type="entry name" value="HHH_3"/>
    <property type="match status" value="1"/>
</dbReference>
<comment type="caution">
    <text evidence="3">The sequence shown here is derived from an EMBL/GenBank/DDBJ whole genome shotgun (WGS) entry which is preliminary data.</text>
</comment>
<name>A0A6N7IRW8_9FIRM</name>
<dbReference type="PANTHER" id="PTHR21180:SF32">
    <property type="entry name" value="ENDONUCLEASE_EXONUCLEASE_PHOSPHATASE FAMILY DOMAIN-CONTAINING PROTEIN 1"/>
    <property type="match status" value="1"/>
</dbReference>
<evidence type="ECO:0000256" key="1">
    <source>
        <dbReference type="SAM" id="MobiDB-lite"/>
    </source>
</evidence>
<reference evidence="3 4" key="1">
    <citation type="submission" date="2019-10" db="EMBL/GenBank/DDBJ databases">
        <title>Comparative genomics of sulfur disproportionating microorganisms.</title>
        <authorList>
            <person name="Ward L.M."/>
            <person name="Bertran E."/>
            <person name="Johnston D."/>
        </authorList>
    </citation>
    <scope>NUCLEOTIDE SEQUENCE [LARGE SCALE GENOMIC DNA]</scope>
    <source>
        <strain evidence="3 4">DSM 14055</strain>
    </source>
</reference>
<accession>A0A6N7IRW8</accession>
<dbReference type="InterPro" id="IPR010994">
    <property type="entry name" value="RuvA_2-like"/>
</dbReference>
<feature type="domain" description="Helix-hairpin-helix DNA-binding motif class 1" evidence="2">
    <location>
        <begin position="165"/>
        <end position="184"/>
    </location>
</feature>
<dbReference type="InterPro" id="IPR051675">
    <property type="entry name" value="Endo/Exo/Phosphatase_dom_1"/>
</dbReference>
<dbReference type="SUPFAM" id="SSF47781">
    <property type="entry name" value="RuvA domain 2-like"/>
    <property type="match status" value="1"/>
</dbReference>
<gene>
    <name evidence="3" type="ORF">GFC01_11365</name>
</gene>
<feature type="region of interest" description="Disordered" evidence="1">
    <location>
        <begin position="128"/>
        <end position="159"/>
    </location>
</feature>
<dbReference type="OrthoDB" id="9790239at2"/>
<dbReference type="GO" id="GO:0015628">
    <property type="term" value="P:protein secretion by the type II secretion system"/>
    <property type="evidence" value="ECO:0007669"/>
    <property type="project" value="TreeGrafter"/>
</dbReference>
<dbReference type="Gene3D" id="3.10.560.10">
    <property type="entry name" value="Outer membrane lipoprotein wza domain like"/>
    <property type="match status" value="1"/>
</dbReference>
<dbReference type="InterPro" id="IPR019554">
    <property type="entry name" value="Soluble_ligand-bd"/>
</dbReference>
<evidence type="ECO:0000313" key="3">
    <source>
        <dbReference type="EMBL" id="MQL52846.1"/>
    </source>
</evidence>
<dbReference type="Pfam" id="PF10531">
    <property type="entry name" value="SLBB"/>
    <property type="match status" value="1"/>
</dbReference>
<dbReference type="PANTHER" id="PTHR21180">
    <property type="entry name" value="ENDONUCLEASE/EXONUCLEASE/PHOSPHATASE FAMILY DOMAIN-CONTAINING PROTEIN 1"/>
    <property type="match status" value="1"/>
</dbReference>
<dbReference type="AlphaFoldDB" id="A0A6N7IRW8"/>
<evidence type="ECO:0000259" key="2">
    <source>
        <dbReference type="SMART" id="SM00278"/>
    </source>
</evidence>
<dbReference type="GO" id="GO:0006281">
    <property type="term" value="P:DNA repair"/>
    <property type="evidence" value="ECO:0007669"/>
    <property type="project" value="InterPro"/>
</dbReference>
<proteinExistence type="predicted"/>
<dbReference type="Proteomes" id="UP000441717">
    <property type="component" value="Unassembled WGS sequence"/>
</dbReference>